<evidence type="ECO:0000313" key="3">
    <source>
        <dbReference type="Proteomes" id="UP000014500"/>
    </source>
</evidence>
<reference evidence="2" key="2">
    <citation type="submission" date="2015-02" db="UniProtKB">
        <authorList>
            <consortium name="EnsemblMetazoa"/>
        </authorList>
    </citation>
    <scope>IDENTIFICATION</scope>
</reference>
<dbReference type="EMBL" id="JH431868">
    <property type="status" value="NOT_ANNOTATED_CDS"/>
    <property type="molecule type" value="Genomic_DNA"/>
</dbReference>
<keyword evidence="1" id="KW-0812">Transmembrane</keyword>
<sequence length="63" mass="7762">MFVFGKKIGFIFFFGFDFFFVLICHFCSRFCFFIIFFYYISYLSTQLRFCLMLFHDVVLLNDV</sequence>
<evidence type="ECO:0000313" key="2">
    <source>
        <dbReference type="EnsemblMetazoa" id="SMAR008997-PA"/>
    </source>
</evidence>
<reference evidence="3" key="1">
    <citation type="submission" date="2011-05" db="EMBL/GenBank/DDBJ databases">
        <authorList>
            <person name="Richards S.R."/>
            <person name="Qu J."/>
            <person name="Jiang H."/>
            <person name="Jhangiani S.N."/>
            <person name="Agravi P."/>
            <person name="Goodspeed R."/>
            <person name="Gross S."/>
            <person name="Mandapat C."/>
            <person name="Jackson L."/>
            <person name="Mathew T."/>
            <person name="Pu L."/>
            <person name="Thornton R."/>
            <person name="Saada N."/>
            <person name="Wilczek-Boney K.B."/>
            <person name="Lee S."/>
            <person name="Kovar C."/>
            <person name="Wu Y."/>
            <person name="Scherer S.E."/>
            <person name="Worley K.C."/>
            <person name="Muzny D.M."/>
            <person name="Gibbs R."/>
        </authorList>
    </citation>
    <scope>NUCLEOTIDE SEQUENCE</scope>
    <source>
        <strain evidence="3">Brora</strain>
    </source>
</reference>
<keyword evidence="1" id="KW-0472">Membrane</keyword>
<dbReference type="HOGENOM" id="CLU_2888589_0_0_1"/>
<evidence type="ECO:0000256" key="1">
    <source>
        <dbReference type="SAM" id="Phobius"/>
    </source>
</evidence>
<keyword evidence="1" id="KW-1133">Transmembrane helix</keyword>
<dbReference type="AlphaFoldDB" id="T1J5U1"/>
<proteinExistence type="predicted"/>
<dbReference type="EnsemblMetazoa" id="SMAR008997-RA">
    <property type="protein sequence ID" value="SMAR008997-PA"/>
    <property type="gene ID" value="SMAR008997"/>
</dbReference>
<organism evidence="2 3">
    <name type="scientific">Strigamia maritima</name>
    <name type="common">European centipede</name>
    <name type="synonym">Geophilus maritimus</name>
    <dbReference type="NCBI Taxonomy" id="126957"/>
    <lineage>
        <taxon>Eukaryota</taxon>
        <taxon>Metazoa</taxon>
        <taxon>Ecdysozoa</taxon>
        <taxon>Arthropoda</taxon>
        <taxon>Myriapoda</taxon>
        <taxon>Chilopoda</taxon>
        <taxon>Pleurostigmophora</taxon>
        <taxon>Geophilomorpha</taxon>
        <taxon>Linotaeniidae</taxon>
        <taxon>Strigamia</taxon>
    </lineage>
</organism>
<dbReference type="Proteomes" id="UP000014500">
    <property type="component" value="Unassembled WGS sequence"/>
</dbReference>
<protein>
    <submittedName>
        <fullName evidence="2">Uncharacterized protein</fullName>
    </submittedName>
</protein>
<name>T1J5U1_STRMM</name>
<accession>T1J5U1</accession>
<keyword evidence="3" id="KW-1185">Reference proteome</keyword>
<feature type="transmembrane region" description="Helical" evidence="1">
    <location>
        <begin position="12"/>
        <end position="40"/>
    </location>
</feature>